<keyword evidence="1" id="KW-0812">Transmembrane</keyword>
<reference evidence="2" key="4">
    <citation type="journal article" date="2001" name="Nature">
        <title>Functional annotation of a full-length mouse cDNA collection.</title>
        <authorList>
            <consortium name="The RIKEN Genome Exploration Research Group Phase II Team and the FANTOM Consortium"/>
        </authorList>
    </citation>
    <scope>NUCLEOTIDE SEQUENCE</scope>
    <source>
        <strain evidence="2">NOD</strain>
    </source>
</reference>
<organism evidence="2">
    <name type="scientific">Mus musculus</name>
    <name type="common">Mouse</name>
    <dbReference type="NCBI Taxonomy" id="10090"/>
    <lineage>
        <taxon>Eukaryota</taxon>
        <taxon>Metazoa</taxon>
        <taxon>Chordata</taxon>
        <taxon>Craniata</taxon>
        <taxon>Vertebrata</taxon>
        <taxon>Euteleostomi</taxon>
        <taxon>Mammalia</taxon>
        <taxon>Eutheria</taxon>
        <taxon>Euarchontoglires</taxon>
        <taxon>Glires</taxon>
        <taxon>Rodentia</taxon>
        <taxon>Myomorpha</taxon>
        <taxon>Muroidea</taxon>
        <taxon>Muridae</taxon>
        <taxon>Murinae</taxon>
        <taxon>Mus</taxon>
        <taxon>Mus</taxon>
    </lineage>
</organism>
<protein>
    <submittedName>
        <fullName evidence="2">Uncharacterized protein</fullName>
    </submittedName>
</protein>
<proteinExistence type="evidence at transcript level"/>
<name>Q3U488_MOUSE</name>
<sequence length="76" mass="8898">MWPARSRLVRSQGVFESSLLMFCLASISGIDVLCVHVSLVFFSIWKYSRRLRCHQVFELVIRVNVVTLPVLQRQKF</sequence>
<reference evidence="2" key="7">
    <citation type="journal article" date="2005" name="Science">
        <title>The Transcriptional Landscape of the Mammalian Genome.</title>
        <authorList>
            <consortium name="The FANTOM Consortium"/>
            <consortium name="Riken Genome Exploration Research Group and Genome Science Group (Genome Network Project Core Group)"/>
        </authorList>
    </citation>
    <scope>NUCLEOTIDE SEQUENCE</scope>
    <source>
        <strain evidence="2">NOD</strain>
    </source>
</reference>
<feature type="transmembrane region" description="Helical" evidence="1">
    <location>
        <begin position="19"/>
        <end position="42"/>
    </location>
</feature>
<dbReference type="AlphaFoldDB" id="Q3U488"/>
<dbReference type="EMBL" id="AK154377">
    <property type="protein sequence ID" value="BAE32545.1"/>
    <property type="molecule type" value="mRNA"/>
</dbReference>
<reference evidence="2" key="1">
    <citation type="journal article" date="1999" name="Methods Enzymol.">
        <title>High-efficiency full-length cDNA cloning.</title>
        <authorList>
            <person name="Carninci P."/>
            <person name="Hayashizaki Y."/>
        </authorList>
    </citation>
    <scope>NUCLEOTIDE SEQUENCE</scope>
    <source>
        <strain evidence="2">NOD</strain>
    </source>
</reference>
<evidence type="ECO:0000256" key="1">
    <source>
        <dbReference type="SAM" id="Phobius"/>
    </source>
</evidence>
<accession>Q3U488</accession>
<reference evidence="2" key="2">
    <citation type="journal article" date="2000" name="Genome Res.">
        <title>Normalization and subtraction of cap-trapper-selected cDNAs to prepare full-length cDNA libraries for rapid discovery of new genes.</title>
        <authorList>
            <person name="Carninci P."/>
            <person name="Shibata Y."/>
            <person name="Hayatsu N."/>
            <person name="Sugahara Y."/>
            <person name="Shibata K."/>
            <person name="Itoh M."/>
            <person name="Konno H."/>
            <person name="Okazaki Y."/>
            <person name="Muramatsu M."/>
            <person name="Hayashizaki Y."/>
        </authorList>
    </citation>
    <scope>NUCLEOTIDE SEQUENCE</scope>
    <source>
        <strain evidence="2">NOD</strain>
    </source>
</reference>
<evidence type="ECO:0000313" key="2">
    <source>
        <dbReference type="EMBL" id="BAE32545.1"/>
    </source>
</evidence>
<reference evidence="2" key="8">
    <citation type="journal article" date="2005" name="Science">
        <title>Antisense Transcription in the Mammalian Transcriptome.</title>
        <authorList>
            <consortium name="RIKEN Genome Exploration Research Group and Genome Science Group (Genome Network Project Core Group) and the FANTOM Consortium"/>
        </authorList>
    </citation>
    <scope>NUCLEOTIDE SEQUENCE</scope>
    <source>
        <strain evidence="2">NOD</strain>
    </source>
</reference>
<keyword evidence="1" id="KW-0472">Membrane</keyword>
<keyword evidence="1" id="KW-1133">Transmembrane helix</keyword>
<reference evidence="2" key="5">
    <citation type="journal article" date="2002" name="Nature">
        <title>Analysis of the mouse transcriptome based on functional annotation of 60,770 full-length cDNAs.</title>
        <authorList>
            <consortium name="The FANTOM Consortium and the RIKEN Genome Exploration Research Group Phase I and II Team"/>
        </authorList>
    </citation>
    <scope>NUCLEOTIDE SEQUENCE</scope>
    <source>
        <strain evidence="2">NOD</strain>
    </source>
</reference>
<reference evidence="2" key="3">
    <citation type="journal article" date="2000" name="Genome Res.">
        <title>RIKEN integrated sequence analysis (RISA) system--384-format sequencing pipeline with 384 multicapillary sequencer.</title>
        <authorList>
            <person name="Shibata K."/>
            <person name="Itoh M."/>
            <person name="Aizawa K."/>
            <person name="Nagaoka S."/>
            <person name="Sasaki N."/>
            <person name="Carninci P."/>
            <person name="Konno H."/>
            <person name="Akiyama J."/>
            <person name="Nishi K."/>
            <person name="Kitsunai T."/>
            <person name="Tashiro H."/>
            <person name="Itoh M."/>
            <person name="Sumi N."/>
            <person name="Ishii Y."/>
            <person name="Nakamura S."/>
            <person name="Hazama M."/>
            <person name="Nishine T."/>
            <person name="Harada A."/>
            <person name="Yamamoto R."/>
            <person name="Matsumoto H."/>
            <person name="Sakaguchi S."/>
            <person name="Ikegami T."/>
            <person name="Kashiwagi K."/>
            <person name="Fujiwake S."/>
            <person name="Inoue K."/>
            <person name="Togawa Y."/>
            <person name="Izawa M."/>
            <person name="Ohara E."/>
            <person name="Watahiki M."/>
            <person name="Yoneda Y."/>
            <person name="Ishikawa T."/>
            <person name="Ozawa K."/>
            <person name="Tanaka T."/>
            <person name="Matsuura S."/>
            <person name="Kawai J."/>
            <person name="Okazaki Y."/>
            <person name="Muramatsu M."/>
            <person name="Inoue Y."/>
            <person name="Kira A."/>
            <person name="Hayashizaki Y."/>
        </authorList>
    </citation>
    <scope>NUCLEOTIDE SEQUENCE</scope>
    <source>
        <strain evidence="2">NOD</strain>
    </source>
</reference>
<reference evidence="2" key="6">
    <citation type="submission" date="2004-03" db="EMBL/GenBank/DDBJ databases">
        <authorList>
            <person name="Arakawa T."/>
            <person name="Carninci P."/>
            <person name="Fukuda S."/>
            <person name="Hashizume W."/>
            <person name="Hayashida K."/>
            <person name="Hori F."/>
            <person name="Iida J."/>
            <person name="Imamura K."/>
            <person name="Imotani K."/>
            <person name="Itoh M."/>
            <person name="Kanagawa S."/>
            <person name="Kawai J."/>
            <person name="Kojima M."/>
            <person name="Konno H."/>
            <person name="Murata M."/>
            <person name="Nakamura M."/>
            <person name="Ninomiya N."/>
            <person name="Nishiyori H."/>
            <person name="Nomura K."/>
            <person name="Ohno M."/>
            <person name="Sakazume N."/>
            <person name="Sano H."/>
            <person name="Sasaki D."/>
            <person name="Shibata K."/>
            <person name="Shiraki T."/>
            <person name="Tagami M."/>
            <person name="Tagami Y."/>
            <person name="Waki K."/>
            <person name="Watahiki A."/>
            <person name="Muramatsu M."/>
            <person name="Hayashizaki Y."/>
        </authorList>
    </citation>
    <scope>NUCLEOTIDE SEQUENCE</scope>
    <source>
        <strain evidence="2">NOD</strain>
    </source>
</reference>